<dbReference type="SUPFAM" id="SSF53681">
    <property type="entry name" value="Aspartate/glutamate racemase"/>
    <property type="match status" value="2"/>
</dbReference>
<dbReference type="Pfam" id="PF01177">
    <property type="entry name" value="Asp_Glu_race"/>
    <property type="match status" value="1"/>
</dbReference>
<dbReference type="UniPathway" id="UPA00219"/>
<organism evidence="8 9">
    <name type="scientific">Alcanivorax hongdengensis A-11-3</name>
    <dbReference type="NCBI Taxonomy" id="1177179"/>
    <lineage>
        <taxon>Bacteria</taxon>
        <taxon>Pseudomonadati</taxon>
        <taxon>Pseudomonadota</taxon>
        <taxon>Gammaproteobacteria</taxon>
        <taxon>Oceanospirillales</taxon>
        <taxon>Alcanivoracaceae</taxon>
        <taxon>Alcanivorax</taxon>
    </lineage>
</organism>
<feature type="binding site" evidence="7">
    <location>
        <begin position="11"/>
        <end position="12"/>
    </location>
    <ligand>
        <name>substrate</name>
    </ligand>
</feature>
<keyword evidence="5 7" id="KW-0413">Isomerase</keyword>
<feature type="active site" description="Proton donor/acceptor" evidence="7">
    <location>
        <position position="184"/>
    </location>
</feature>
<evidence type="ECO:0000313" key="8">
    <source>
        <dbReference type="EMBL" id="EKF76066.1"/>
    </source>
</evidence>
<evidence type="ECO:0000256" key="7">
    <source>
        <dbReference type="HAMAP-Rule" id="MF_00258"/>
    </source>
</evidence>
<dbReference type="GO" id="GO:0008881">
    <property type="term" value="F:glutamate racemase activity"/>
    <property type="evidence" value="ECO:0007669"/>
    <property type="project" value="UniProtKB-UniRule"/>
</dbReference>
<keyword evidence="9" id="KW-1185">Reference proteome</keyword>
<dbReference type="InterPro" id="IPR018187">
    <property type="entry name" value="Asp/Glu_racemase_AS_1"/>
</dbReference>
<evidence type="ECO:0000256" key="6">
    <source>
        <dbReference type="ARBA" id="ARBA00023316"/>
    </source>
</evidence>
<protein>
    <recommendedName>
        <fullName evidence="2 7">Glutamate racemase</fullName>
        <ecNumber evidence="2 7">5.1.1.3</ecNumber>
    </recommendedName>
</protein>
<dbReference type="OrthoDB" id="9801055at2"/>
<dbReference type="GO" id="GO:0008360">
    <property type="term" value="P:regulation of cell shape"/>
    <property type="evidence" value="ECO:0007669"/>
    <property type="project" value="UniProtKB-KW"/>
</dbReference>
<dbReference type="PANTHER" id="PTHR21198">
    <property type="entry name" value="GLUTAMATE RACEMASE"/>
    <property type="match status" value="1"/>
</dbReference>
<evidence type="ECO:0000256" key="4">
    <source>
        <dbReference type="ARBA" id="ARBA00022984"/>
    </source>
</evidence>
<dbReference type="InterPro" id="IPR015942">
    <property type="entry name" value="Asp/Glu/hydantoin_racemase"/>
</dbReference>
<keyword evidence="3 7" id="KW-0133">Cell shape</keyword>
<keyword evidence="4 7" id="KW-0573">Peptidoglycan synthesis</keyword>
<dbReference type="InterPro" id="IPR001920">
    <property type="entry name" value="Asp/Glu_race"/>
</dbReference>
<dbReference type="PROSITE" id="PS00923">
    <property type="entry name" value="ASP_GLU_RACEMASE_1"/>
    <property type="match status" value="1"/>
</dbReference>
<proteinExistence type="inferred from homology"/>
<dbReference type="STRING" id="1177179.A11A3_01190"/>
<keyword evidence="6 7" id="KW-0961">Cell wall biogenesis/degradation</keyword>
<comment type="similarity">
    <text evidence="7">Belongs to the aspartate/glutamate racemases family.</text>
</comment>
<dbReference type="AlphaFoldDB" id="L0WGC4"/>
<dbReference type="PANTHER" id="PTHR21198:SF2">
    <property type="entry name" value="GLUTAMATE RACEMASE"/>
    <property type="match status" value="1"/>
</dbReference>
<evidence type="ECO:0000256" key="3">
    <source>
        <dbReference type="ARBA" id="ARBA00022960"/>
    </source>
</evidence>
<comment type="pathway">
    <text evidence="7">Cell wall biogenesis; peptidoglycan biosynthesis.</text>
</comment>
<feature type="binding site" evidence="7">
    <location>
        <begin position="75"/>
        <end position="76"/>
    </location>
    <ligand>
        <name>substrate</name>
    </ligand>
</feature>
<evidence type="ECO:0000256" key="1">
    <source>
        <dbReference type="ARBA" id="ARBA00001602"/>
    </source>
</evidence>
<dbReference type="EC" id="5.1.1.3" evidence="2 7"/>
<dbReference type="HAMAP" id="MF_00258">
    <property type="entry name" value="Glu_racemase"/>
    <property type="match status" value="1"/>
</dbReference>
<feature type="binding site" evidence="7">
    <location>
        <begin position="43"/>
        <end position="44"/>
    </location>
    <ligand>
        <name>substrate</name>
    </ligand>
</feature>
<sequence>MADTGSIGIFDSGIGGLPIAREIHRLLPGEDIAYVADTHHAPYGEKSDAAILARAFAVTDFLVTRQAKAIVVACNTATTTCIRALRERYALPFIGVEPGIKPAVLNSRSGVVGVLATPKTLVTESFLSLAAKVAGNVKMEVMPCPELVRQVESLQLDCPQARQVVAQYVQPLLDRGADTIVLGCTHYVHLKPLIAEVAGPGVTIISTEEAVARETRRRLSQENRLRPTSADTVGQTAFFSNGDPQRFRDQVQTLWGQCDIIGAFPATV</sequence>
<dbReference type="EMBL" id="AMRJ01000001">
    <property type="protein sequence ID" value="EKF76066.1"/>
    <property type="molecule type" value="Genomic_DNA"/>
</dbReference>
<reference evidence="8 9" key="1">
    <citation type="journal article" date="2012" name="J. Bacteriol.">
        <title>Genome Sequence of the Alkane-Degrading Bacterium Alcanivorax hongdengensis Type Strain A-11-3.</title>
        <authorList>
            <person name="Lai Q."/>
            <person name="Shao Z."/>
        </authorList>
    </citation>
    <scope>NUCLEOTIDE SEQUENCE [LARGE SCALE GENOMIC DNA]</scope>
    <source>
        <strain evidence="8 9">A-11-3</strain>
    </source>
</reference>
<dbReference type="eggNOG" id="COG0796">
    <property type="taxonomic scope" value="Bacteria"/>
</dbReference>
<gene>
    <name evidence="7" type="primary">murI</name>
    <name evidence="8" type="ORF">A11A3_01190</name>
</gene>
<dbReference type="RefSeq" id="WP_008927429.1">
    <property type="nucleotide sequence ID" value="NZ_AMRJ01000001.1"/>
</dbReference>
<feature type="active site" description="Proton donor/acceptor" evidence="7">
    <location>
        <position position="74"/>
    </location>
</feature>
<feature type="binding site" evidence="7">
    <location>
        <begin position="185"/>
        <end position="186"/>
    </location>
    <ligand>
        <name>substrate</name>
    </ligand>
</feature>
<dbReference type="NCBIfam" id="TIGR00067">
    <property type="entry name" value="glut_race"/>
    <property type="match status" value="1"/>
</dbReference>
<dbReference type="Proteomes" id="UP000010164">
    <property type="component" value="Unassembled WGS sequence"/>
</dbReference>
<dbReference type="GO" id="GO:0009252">
    <property type="term" value="P:peptidoglycan biosynthetic process"/>
    <property type="evidence" value="ECO:0007669"/>
    <property type="project" value="UniProtKB-UniRule"/>
</dbReference>
<dbReference type="Gene3D" id="3.40.50.1860">
    <property type="match status" value="2"/>
</dbReference>
<evidence type="ECO:0000256" key="5">
    <source>
        <dbReference type="ARBA" id="ARBA00023235"/>
    </source>
</evidence>
<dbReference type="InterPro" id="IPR004391">
    <property type="entry name" value="Glu_race"/>
</dbReference>
<comment type="catalytic activity">
    <reaction evidence="1 7">
        <text>L-glutamate = D-glutamate</text>
        <dbReference type="Rhea" id="RHEA:12813"/>
        <dbReference type="ChEBI" id="CHEBI:29985"/>
        <dbReference type="ChEBI" id="CHEBI:29986"/>
        <dbReference type="EC" id="5.1.1.3"/>
    </reaction>
</comment>
<accession>L0WGC4</accession>
<evidence type="ECO:0000313" key="9">
    <source>
        <dbReference type="Proteomes" id="UP000010164"/>
    </source>
</evidence>
<evidence type="ECO:0000256" key="2">
    <source>
        <dbReference type="ARBA" id="ARBA00013090"/>
    </source>
</evidence>
<dbReference type="GO" id="GO:0071555">
    <property type="term" value="P:cell wall organization"/>
    <property type="evidence" value="ECO:0007669"/>
    <property type="project" value="UniProtKB-KW"/>
</dbReference>
<name>L0WGC4_9GAMM</name>
<comment type="caution">
    <text evidence="8">The sequence shown here is derived from an EMBL/GenBank/DDBJ whole genome shotgun (WGS) entry which is preliminary data.</text>
</comment>
<comment type="function">
    <text evidence="7">Provides the (R)-glutamate required for cell wall biosynthesis.</text>
</comment>
<dbReference type="PATRIC" id="fig|1177179.3.peg.231"/>